<accession>W8F084</accession>
<dbReference type="eggNOG" id="COG4935">
    <property type="taxonomic scope" value="Bacteria"/>
</dbReference>
<dbReference type="Gene3D" id="2.60.40.10">
    <property type="entry name" value="Immunoglobulins"/>
    <property type="match status" value="1"/>
</dbReference>
<organism evidence="2 3">
    <name type="scientific">Hymenobacter swuensis DY53</name>
    <dbReference type="NCBI Taxonomy" id="1227739"/>
    <lineage>
        <taxon>Bacteria</taxon>
        <taxon>Pseudomonadati</taxon>
        <taxon>Bacteroidota</taxon>
        <taxon>Cytophagia</taxon>
        <taxon>Cytophagales</taxon>
        <taxon>Hymenobacteraceae</taxon>
        <taxon>Hymenobacter</taxon>
    </lineage>
</organism>
<dbReference type="KEGG" id="hsw:Hsw_3204"/>
<dbReference type="InterPro" id="IPR013783">
    <property type="entry name" value="Ig-like_fold"/>
</dbReference>
<dbReference type="Proteomes" id="UP000019423">
    <property type="component" value="Chromosome"/>
</dbReference>
<gene>
    <name evidence="2" type="ORF">Hsw_3204</name>
</gene>
<evidence type="ECO:0000259" key="1">
    <source>
        <dbReference type="PROSITE" id="PS50215"/>
    </source>
</evidence>
<dbReference type="STRING" id="1227739.Hsw_3204"/>
<keyword evidence="3" id="KW-1185">Reference proteome</keyword>
<dbReference type="HOGENOM" id="CLU_006954_0_0_10"/>
<dbReference type="PATRIC" id="fig|1227739.3.peg.3374"/>
<reference evidence="2 3" key="1">
    <citation type="submission" date="2014-01" db="EMBL/GenBank/DDBJ databases">
        <title>Complete genome sequence of ionizing-radiation resistance bacterium Hymenobacter swuensis DY53.</title>
        <authorList>
            <person name="Jung J.-H."/>
            <person name="Jeong S.-W."/>
            <person name="Joe M.-H."/>
            <person name="Cho y.-j."/>
            <person name="Kim M.-K."/>
            <person name="Lim S.-Y."/>
        </authorList>
    </citation>
    <scope>NUCLEOTIDE SEQUENCE [LARGE SCALE GENOMIC DNA]</scope>
    <source>
        <strain evidence="2 3">DY53</strain>
    </source>
</reference>
<dbReference type="PROSITE" id="PS50215">
    <property type="entry name" value="ADAM_MEPRO"/>
    <property type="match status" value="1"/>
</dbReference>
<dbReference type="RefSeq" id="WP_044002918.1">
    <property type="nucleotide sequence ID" value="NZ_CP007145.1"/>
</dbReference>
<dbReference type="OrthoDB" id="9792152at2"/>
<dbReference type="Pfam" id="PF13688">
    <property type="entry name" value="Reprolysin_5"/>
    <property type="match status" value="1"/>
</dbReference>
<evidence type="ECO:0000313" key="3">
    <source>
        <dbReference type="Proteomes" id="UP000019423"/>
    </source>
</evidence>
<feature type="domain" description="Peptidase M12B" evidence="1">
    <location>
        <begin position="178"/>
        <end position="385"/>
    </location>
</feature>
<dbReference type="AlphaFoldDB" id="W8F084"/>
<dbReference type="EMBL" id="CP007145">
    <property type="protein sequence ID" value="AHJ98799.1"/>
    <property type="molecule type" value="Genomic_DNA"/>
</dbReference>
<name>W8F084_9BACT</name>
<dbReference type="GO" id="GO:0006508">
    <property type="term" value="P:proteolysis"/>
    <property type="evidence" value="ECO:0007669"/>
    <property type="project" value="InterPro"/>
</dbReference>
<protein>
    <recommendedName>
        <fullName evidence="1">Peptidase M12B domain-containing protein</fullName>
    </recommendedName>
</protein>
<dbReference type="eggNOG" id="COG1409">
    <property type="taxonomic scope" value="Bacteria"/>
</dbReference>
<dbReference type="GO" id="GO:0004222">
    <property type="term" value="F:metalloendopeptidase activity"/>
    <property type="evidence" value="ECO:0007669"/>
    <property type="project" value="InterPro"/>
</dbReference>
<proteinExistence type="predicted"/>
<dbReference type="InterPro" id="IPR001590">
    <property type="entry name" value="Peptidase_M12B"/>
</dbReference>
<sequence>MPQPFLSILRGLLLGCVVVLLPGHPTLAQKNPTAQVVSLDVPLLRRQLTPPAARGSQPTYRLQLPTLRGSRPFVLTESFVLPATDTVAQQRLRTFVGYEDGAPDHRASVVLTPRALTLDVLAGAESASLRPAGAGRYELRPERATQGPCATLAPAGELLRPGSFSTLPAPFSFGTQLHRLRYAILVTQEFYTSNGNTDVAVEQAVVTAMNQMSALYLQEVALSYELTRPTSGSYYFSAMTSATLPNTDPATLGRLRDQNLGEVGSFINSRFASSNFDLGHCFHNTGGGVAYVGVVCDAIYKAQAWSGVGNRGGFQGILAHEMGHQHGAAHTFAGLCGSRSLGSNLEPGGGATIMAYTDVCGSQTLQSVTGTEADHFSTRSLAQMRAELLSVNCPTITANTNRPPTVNAGPDYVIPRNTPFILTASGTDPDGHPLAYTWTQFDYTATNHGALGSIAGEAGLAAIDDPEAPLFRPRPPRTTLSRTFPDLRYVLANANRPPDLIGEALPNVGRDLHFTVTARDQQAAGGTFTTDNVTLTVAPGTGPFAVTTQNEPALWIGGQQATVTWSVNGTDQAPIGVQQVRISLSADGGQTFPTVLAASVPNTGSVTVTVPNLTTQQARVRVEAVGNVFFDINDANFPIAPCSPVASQTLPATDLTATPGDAALNLDQQGYSLTEYTGASQLSGTIAASDPTTNLTNYEGPNNCTRYGNVTYYDAHVFVPSATATYRISTPTGFSNMVLRLYNSAGFDPANPCQNVVVDNMQSGFLPRDVTASLTAGQPYTLVVSNFNGTPSGNTSYTISFSTTPVGGTAYASLAALGYDYQYAVVNTTNDQVVRLAPTADLRTLPAGIYDVYGLLFQRGYPTTNLQRGTLSQLQTALSSVAPCGQLSRNARRITITGSSAPLPVVVTRFSGRREATGNQLQWVTASENQVAHFAVQYSPDGQQFTVLGQVPATNAPHAYAFTDARATTGPAYYRLAVQNLDGTVAYSGVVALLATAEPWPLRVAVAPNPVPGGQPLRLELEADAAQPAELRLTDLTGRVLLRLTVALPMGHTTLSLPETRAWHGLYLLTVQPITGPARQQRVVLE</sequence>
<dbReference type="Gene3D" id="3.40.390.10">
    <property type="entry name" value="Collagenase (Catalytic Domain)"/>
    <property type="match status" value="1"/>
</dbReference>
<dbReference type="InterPro" id="IPR024079">
    <property type="entry name" value="MetalloPept_cat_dom_sf"/>
</dbReference>
<evidence type="ECO:0000313" key="2">
    <source>
        <dbReference type="EMBL" id="AHJ98799.1"/>
    </source>
</evidence>
<dbReference type="SUPFAM" id="SSF55486">
    <property type="entry name" value="Metalloproteases ('zincins'), catalytic domain"/>
    <property type="match status" value="1"/>
</dbReference>